<keyword evidence="2" id="KW-0472">Membrane</keyword>
<keyword evidence="4" id="KW-1185">Reference proteome</keyword>
<dbReference type="RefSeq" id="WP_344909044.1">
    <property type="nucleotide sequence ID" value="NZ_BAAAYO010000007.1"/>
</dbReference>
<evidence type="ECO:0000256" key="2">
    <source>
        <dbReference type="SAM" id="Phobius"/>
    </source>
</evidence>
<evidence type="ECO:0000313" key="3">
    <source>
        <dbReference type="EMBL" id="MFB9755013.1"/>
    </source>
</evidence>
<gene>
    <name evidence="3" type="ORF">ACFFNY_25850</name>
</gene>
<evidence type="ECO:0008006" key="5">
    <source>
        <dbReference type="Google" id="ProtNLM"/>
    </source>
</evidence>
<accession>A0ABV5W363</accession>
<feature type="transmembrane region" description="Helical" evidence="2">
    <location>
        <begin position="46"/>
        <end position="68"/>
    </location>
</feature>
<name>A0ABV5W363_9BACL</name>
<sequence length="116" mass="12494">MNGRNPTSGGEYKKRTSDRCEPITERRLDAARASRALAAHGKEEVILANIVSSGVVIVLLAGAGWLFAAPAKAGRRRSGNGAIVQATGYALLFLAVSLLIFEIWLYYDGIAHSRDH</sequence>
<proteinExistence type="predicted"/>
<keyword evidence="2" id="KW-0812">Transmembrane</keyword>
<comment type="caution">
    <text evidence="3">The sequence shown here is derived from an EMBL/GenBank/DDBJ whole genome shotgun (WGS) entry which is preliminary data.</text>
</comment>
<feature type="transmembrane region" description="Helical" evidence="2">
    <location>
        <begin position="89"/>
        <end position="107"/>
    </location>
</feature>
<reference evidence="3 4" key="1">
    <citation type="submission" date="2024-09" db="EMBL/GenBank/DDBJ databases">
        <authorList>
            <person name="Sun Q."/>
            <person name="Mori K."/>
        </authorList>
    </citation>
    <scope>NUCLEOTIDE SEQUENCE [LARGE SCALE GENOMIC DNA]</scope>
    <source>
        <strain evidence="3 4">JCM 12520</strain>
    </source>
</reference>
<feature type="region of interest" description="Disordered" evidence="1">
    <location>
        <begin position="1"/>
        <end position="20"/>
    </location>
</feature>
<feature type="compositionally biased region" description="Basic and acidic residues" evidence="1">
    <location>
        <begin position="11"/>
        <end position="20"/>
    </location>
</feature>
<protein>
    <recommendedName>
        <fullName evidence="5">DUF4190 domain-containing protein</fullName>
    </recommendedName>
</protein>
<evidence type="ECO:0000313" key="4">
    <source>
        <dbReference type="Proteomes" id="UP001589619"/>
    </source>
</evidence>
<dbReference type="EMBL" id="JBHMAG010000017">
    <property type="protein sequence ID" value="MFB9755013.1"/>
    <property type="molecule type" value="Genomic_DNA"/>
</dbReference>
<dbReference type="Proteomes" id="UP001589619">
    <property type="component" value="Unassembled WGS sequence"/>
</dbReference>
<evidence type="ECO:0000256" key="1">
    <source>
        <dbReference type="SAM" id="MobiDB-lite"/>
    </source>
</evidence>
<organism evidence="3 4">
    <name type="scientific">Paenibacillus hodogayensis</name>
    <dbReference type="NCBI Taxonomy" id="279208"/>
    <lineage>
        <taxon>Bacteria</taxon>
        <taxon>Bacillati</taxon>
        <taxon>Bacillota</taxon>
        <taxon>Bacilli</taxon>
        <taxon>Bacillales</taxon>
        <taxon>Paenibacillaceae</taxon>
        <taxon>Paenibacillus</taxon>
    </lineage>
</organism>
<keyword evidence="2" id="KW-1133">Transmembrane helix</keyword>